<dbReference type="AlphaFoldDB" id="A0A4U1BPQ6"/>
<dbReference type="Pfam" id="PF03929">
    <property type="entry name" value="PepSY_TM"/>
    <property type="match status" value="1"/>
</dbReference>
<protein>
    <submittedName>
        <fullName evidence="2">PepSY domain-containing protein</fullName>
    </submittedName>
</protein>
<dbReference type="Proteomes" id="UP000305675">
    <property type="component" value="Unassembled WGS sequence"/>
</dbReference>
<dbReference type="InterPro" id="IPR005625">
    <property type="entry name" value="PepSY-ass_TM"/>
</dbReference>
<gene>
    <name evidence="2" type="ORF">FCL42_05470</name>
</gene>
<keyword evidence="3" id="KW-1185">Reference proteome</keyword>
<keyword evidence="1" id="KW-0812">Transmembrane</keyword>
<reference evidence="2 3" key="1">
    <citation type="submission" date="2019-04" db="EMBL/GenBank/DDBJ databases">
        <authorList>
            <person name="Hwang J.C."/>
        </authorList>
    </citation>
    <scope>NUCLEOTIDE SEQUENCE [LARGE SCALE GENOMIC DNA]</scope>
    <source>
        <strain evidence="2 3">IMCC35002</strain>
    </source>
</reference>
<name>A0A4U1BPQ6_9GAMM</name>
<evidence type="ECO:0000256" key="1">
    <source>
        <dbReference type="SAM" id="Phobius"/>
    </source>
</evidence>
<sequence length="232" mass="25406">MKTRTLTRWHSRIGIFVCAWILLLATTGLALQHSHRIGLDSPVLTSKIWYQILGVPVPAIQSIDGVELWIVDRHLVSAQGVLGELSQQVANVLVGEEQVLLADGASLWLLLHSGELVDSIPLATDMVLAGVSRQGLPLLKDANGQVWQQDWWLEQPMQPVTTEVMPALVPFQAQEYQPKLAEGAGISVEQLLLALHSGRVFGVVGEWLMTAVALMAIAIACTGFVIWGRRKK</sequence>
<dbReference type="OrthoDB" id="9204737at2"/>
<accession>A0A4U1BPQ6</accession>
<dbReference type="RefSeq" id="WP_136862387.1">
    <property type="nucleotide sequence ID" value="NZ_SWCJ01000003.1"/>
</dbReference>
<keyword evidence="1" id="KW-0472">Membrane</keyword>
<keyword evidence="1" id="KW-1133">Transmembrane helix</keyword>
<proteinExistence type="predicted"/>
<comment type="caution">
    <text evidence="2">The sequence shown here is derived from an EMBL/GenBank/DDBJ whole genome shotgun (WGS) entry which is preliminary data.</text>
</comment>
<evidence type="ECO:0000313" key="2">
    <source>
        <dbReference type="EMBL" id="TKB56583.1"/>
    </source>
</evidence>
<evidence type="ECO:0000313" key="3">
    <source>
        <dbReference type="Proteomes" id="UP000305675"/>
    </source>
</evidence>
<organism evidence="2 3">
    <name type="scientific">Ferrimonas aestuarii</name>
    <dbReference type="NCBI Taxonomy" id="2569539"/>
    <lineage>
        <taxon>Bacteria</taxon>
        <taxon>Pseudomonadati</taxon>
        <taxon>Pseudomonadota</taxon>
        <taxon>Gammaproteobacteria</taxon>
        <taxon>Alteromonadales</taxon>
        <taxon>Ferrimonadaceae</taxon>
        <taxon>Ferrimonas</taxon>
    </lineage>
</organism>
<feature type="transmembrane region" description="Helical" evidence="1">
    <location>
        <begin position="207"/>
        <end position="227"/>
    </location>
</feature>
<dbReference type="EMBL" id="SWCJ01000003">
    <property type="protein sequence ID" value="TKB56583.1"/>
    <property type="molecule type" value="Genomic_DNA"/>
</dbReference>